<accession>A0A0E4H5P8</accession>
<proteinExistence type="predicted"/>
<name>A0A0E4H5P8_MYCLN</name>
<dbReference type="Proteomes" id="UP000199251">
    <property type="component" value="Unassembled WGS sequence"/>
</dbReference>
<evidence type="ECO:0000313" key="1">
    <source>
        <dbReference type="EMBL" id="CQD24272.1"/>
    </source>
</evidence>
<dbReference type="OrthoDB" id="4623781at2"/>
<evidence type="ECO:0000313" key="2">
    <source>
        <dbReference type="Proteomes" id="UP000199251"/>
    </source>
</evidence>
<sequence>MADIDFGLALDFVDPSDGVPRQLRFARNCAPPGDPRVFDGTGQLVAVVADRTRPDDGHTIAISRAGVHIDDVQKILDGWESWAQISNEVINLAQIRRRIADAGLS</sequence>
<dbReference type="RefSeq" id="WP_090609911.1">
    <property type="nucleotide sequence ID" value="NZ_CTEE01000002.1"/>
</dbReference>
<reference evidence="1 2" key="1">
    <citation type="submission" date="2015-03" db="EMBL/GenBank/DDBJ databases">
        <authorList>
            <person name="Urmite Genomes"/>
        </authorList>
    </citation>
    <scope>NUCLEOTIDE SEQUENCE [LARGE SCALE GENOMIC DNA]</scope>
    <source>
        <strain evidence="1 2">CSUR P1491</strain>
    </source>
</reference>
<protein>
    <submittedName>
        <fullName evidence="1">Uncharacterized protein</fullName>
    </submittedName>
</protein>
<dbReference type="AlphaFoldDB" id="A0A0E4H5P8"/>
<organism evidence="1 2">
    <name type="scientific">Mycobacterium lentiflavum</name>
    <dbReference type="NCBI Taxonomy" id="141349"/>
    <lineage>
        <taxon>Bacteria</taxon>
        <taxon>Bacillati</taxon>
        <taxon>Actinomycetota</taxon>
        <taxon>Actinomycetes</taxon>
        <taxon>Mycobacteriales</taxon>
        <taxon>Mycobacteriaceae</taxon>
        <taxon>Mycobacterium</taxon>
        <taxon>Mycobacterium simiae complex</taxon>
    </lineage>
</organism>
<gene>
    <name evidence="1" type="ORF">BN1232_06135</name>
</gene>
<dbReference type="EMBL" id="CTEE01000002">
    <property type="protein sequence ID" value="CQD24272.1"/>
    <property type="molecule type" value="Genomic_DNA"/>
</dbReference>